<evidence type="ECO:0000259" key="1">
    <source>
        <dbReference type="Pfam" id="PF13480"/>
    </source>
</evidence>
<dbReference type="AlphaFoldDB" id="A0A1R0KZ03"/>
<dbReference type="EMBL" id="MQUQ01000004">
    <property type="protein sequence ID" value="OLZ54583.1"/>
    <property type="molecule type" value="Genomic_DNA"/>
</dbReference>
<accession>A0A1R0KZ03</accession>
<organism evidence="2 3">
    <name type="scientific">Amycolatopsis coloradensis</name>
    <dbReference type="NCBI Taxonomy" id="76021"/>
    <lineage>
        <taxon>Bacteria</taxon>
        <taxon>Bacillati</taxon>
        <taxon>Actinomycetota</taxon>
        <taxon>Actinomycetes</taxon>
        <taxon>Pseudonocardiales</taxon>
        <taxon>Pseudonocardiaceae</taxon>
        <taxon>Amycolatopsis</taxon>
    </lineage>
</organism>
<dbReference type="SUPFAM" id="SSF55729">
    <property type="entry name" value="Acyl-CoA N-acyltransferases (Nat)"/>
    <property type="match status" value="1"/>
</dbReference>
<sequence>MRVSDRLDVADDELAALRHPEPPHTTAYLSAIATAGLDCAFRFFTLRLDGRLLAMAYGFVVRHPLIGPLHLPVFVGGSPVNLGPPFHFATADLAEDTLDVLAGAMRADASALGAKFLLFRDFWEPGPGTACDGLLRRLGFRRIPMFADAVLKVAWPDFDGYLASLPGKTRKSVRRDARQVAAAGYHVEAHQGALPPGAVATLHALWVNLYEKYHDPDQIFLTEDYFRRVTELPETIVILASHGGKPVGFDLLLAREGMLESTYSGLDHKHVGSVSLHRHMGHHIIRFALSHGYHTVDFGISNETAKAKLGCRFRMSLGYLRPLSRFWGAVRIDRHLFPEPVLPPGLPRANVAEDSDVPS</sequence>
<dbReference type="Gene3D" id="3.40.630.30">
    <property type="match status" value="1"/>
</dbReference>
<name>A0A1R0KZ03_9PSEU</name>
<gene>
    <name evidence="2" type="ORF">BS329_08660</name>
</gene>
<reference evidence="2 3" key="1">
    <citation type="submission" date="2016-01" db="EMBL/GenBank/DDBJ databases">
        <title>Amycolatopsis coloradensis genome sequencing and assembly.</title>
        <authorList>
            <person name="Mayilraj S."/>
        </authorList>
    </citation>
    <scope>NUCLEOTIDE SEQUENCE [LARGE SCALE GENOMIC DNA]</scope>
    <source>
        <strain evidence="2 3">DSM 44225</strain>
    </source>
</reference>
<dbReference type="Proteomes" id="UP000187486">
    <property type="component" value="Unassembled WGS sequence"/>
</dbReference>
<evidence type="ECO:0000313" key="3">
    <source>
        <dbReference type="Proteomes" id="UP000187486"/>
    </source>
</evidence>
<dbReference type="InterPro" id="IPR016181">
    <property type="entry name" value="Acyl_CoA_acyltransferase"/>
</dbReference>
<keyword evidence="3" id="KW-1185">Reference proteome</keyword>
<protein>
    <recommendedName>
        <fullName evidence="1">BioF2-like acetyltransferase domain-containing protein</fullName>
    </recommendedName>
</protein>
<dbReference type="InterPro" id="IPR038740">
    <property type="entry name" value="BioF2-like_GNAT_dom"/>
</dbReference>
<evidence type="ECO:0000313" key="2">
    <source>
        <dbReference type="EMBL" id="OLZ54583.1"/>
    </source>
</evidence>
<dbReference type="Pfam" id="PF13480">
    <property type="entry name" value="Acetyltransf_6"/>
    <property type="match status" value="1"/>
</dbReference>
<dbReference type="STRING" id="76021.BS329_08660"/>
<comment type="caution">
    <text evidence="2">The sequence shown here is derived from an EMBL/GenBank/DDBJ whole genome shotgun (WGS) entry which is preliminary data.</text>
</comment>
<proteinExistence type="predicted"/>
<feature type="domain" description="BioF2-like acetyltransferase" evidence="1">
    <location>
        <begin position="168"/>
        <end position="306"/>
    </location>
</feature>